<evidence type="ECO:0000313" key="1">
    <source>
        <dbReference type="EMBL" id="RYR05406.1"/>
    </source>
</evidence>
<dbReference type="STRING" id="3818.A0A444YU17"/>
<dbReference type="PANTHER" id="PTHR31286">
    <property type="entry name" value="GLYCINE-RICH CELL WALL STRUCTURAL PROTEIN 1.8-LIKE"/>
    <property type="match status" value="1"/>
</dbReference>
<dbReference type="EMBL" id="SDMP01000016">
    <property type="protein sequence ID" value="RYR05406.1"/>
    <property type="molecule type" value="Genomic_DNA"/>
</dbReference>
<dbReference type="AlphaFoldDB" id="A0A444YU17"/>
<keyword evidence="2" id="KW-1185">Reference proteome</keyword>
<organism evidence="1 2">
    <name type="scientific">Arachis hypogaea</name>
    <name type="common">Peanut</name>
    <dbReference type="NCBI Taxonomy" id="3818"/>
    <lineage>
        <taxon>Eukaryota</taxon>
        <taxon>Viridiplantae</taxon>
        <taxon>Streptophyta</taxon>
        <taxon>Embryophyta</taxon>
        <taxon>Tracheophyta</taxon>
        <taxon>Spermatophyta</taxon>
        <taxon>Magnoliopsida</taxon>
        <taxon>eudicotyledons</taxon>
        <taxon>Gunneridae</taxon>
        <taxon>Pentapetalae</taxon>
        <taxon>rosids</taxon>
        <taxon>fabids</taxon>
        <taxon>Fabales</taxon>
        <taxon>Fabaceae</taxon>
        <taxon>Papilionoideae</taxon>
        <taxon>50 kb inversion clade</taxon>
        <taxon>dalbergioids sensu lato</taxon>
        <taxon>Dalbergieae</taxon>
        <taxon>Pterocarpus clade</taxon>
        <taxon>Arachis</taxon>
    </lineage>
</organism>
<protein>
    <submittedName>
        <fullName evidence="1">Uncharacterized protein</fullName>
    </submittedName>
</protein>
<comment type="caution">
    <text evidence="1">The sequence shown here is derived from an EMBL/GenBank/DDBJ whole genome shotgun (WGS) entry which is preliminary data.</text>
</comment>
<evidence type="ECO:0000313" key="2">
    <source>
        <dbReference type="Proteomes" id="UP000289738"/>
    </source>
</evidence>
<reference evidence="1 2" key="1">
    <citation type="submission" date="2019-01" db="EMBL/GenBank/DDBJ databases">
        <title>Sequencing of cultivated peanut Arachis hypogaea provides insights into genome evolution and oil improvement.</title>
        <authorList>
            <person name="Chen X."/>
        </authorList>
    </citation>
    <scope>NUCLEOTIDE SEQUENCE [LARGE SCALE GENOMIC DNA]</scope>
    <source>
        <strain evidence="2">cv. Fuhuasheng</strain>
        <tissue evidence="1">Leaves</tissue>
    </source>
</reference>
<dbReference type="Proteomes" id="UP000289738">
    <property type="component" value="Chromosome B06"/>
</dbReference>
<dbReference type="InterPro" id="IPR040256">
    <property type="entry name" value="At4g02000-like"/>
</dbReference>
<proteinExistence type="predicted"/>
<dbReference type="PANTHER" id="PTHR31286:SF99">
    <property type="entry name" value="DUF4283 DOMAIN-CONTAINING PROTEIN"/>
    <property type="match status" value="1"/>
</dbReference>
<accession>A0A444YU17</accession>
<gene>
    <name evidence="1" type="ORF">Ahy_B06g085265</name>
</gene>
<name>A0A444YU17_ARAHY</name>
<sequence length="82" mass="10157">MERWILKKWVRKDVVRVMDLEKNFLIHYSYALFERPWMIANHYLLVQCWRPLFMPQGIDICKVAVWVRIPNLPAELYNKYFL</sequence>